<dbReference type="PANTHER" id="PTHR46558">
    <property type="entry name" value="TRACRIPTIONAL REGULATORY PROTEIN-RELATED-RELATED"/>
    <property type="match status" value="1"/>
</dbReference>
<dbReference type="Gene3D" id="1.10.260.40">
    <property type="entry name" value="lambda repressor-like DNA-binding domains"/>
    <property type="match status" value="1"/>
</dbReference>
<feature type="domain" description="HTH cro/C1-type" evidence="3">
    <location>
        <begin position="53"/>
        <end position="107"/>
    </location>
</feature>
<gene>
    <name evidence="4" type="ORF">INF37_10400</name>
</gene>
<dbReference type="SMART" id="SM00530">
    <property type="entry name" value="HTH_XRE"/>
    <property type="match status" value="1"/>
</dbReference>
<dbReference type="Pfam" id="PF01381">
    <property type="entry name" value="HTH_3"/>
    <property type="match status" value="1"/>
</dbReference>
<dbReference type="SUPFAM" id="SSF47413">
    <property type="entry name" value="lambda repressor-like DNA-binding domains"/>
    <property type="match status" value="1"/>
</dbReference>
<reference evidence="4 5" key="1">
    <citation type="submission" date="2020-10" db="EMBL/GenBank/DDBJ databases">
        <title>ChiBAC.</title>
        <authorList>
            <person name="Zenner C."/>
            <person name="Hitch T.C.A."/>
            <person name="Clavel T."/>
        </authorList>
    </citation>
    <scope>NUCLEOTIDE SEQUENCE [LARGE SCALE GENOMIC DNA]</scope>
    <source>
        <strain evidence="4 5">DSM 107456</strain>
    </source>
</reference>
<feature type="transmembrane region" description="Helical" evidence="2">
    <location>
        <begin position="6"/>
        <end position="28"/>
    </location>
</feature>
<evidence type="ECO:0000259" key="3">
    <source>
        <dbReference type="PROSITE" id="PS50943"/>
    </source>
</evidence>
<dbReference type="InterPro" id="IPR010982">
    <property type="entry name" value="Lambda_DNA-bd_dom_sf"/>
</dbReference>
<protein>
    <submittedName>
        <fullName evidence="4">Helix-turn-helix transcriptional regulator</fullName>
    </submittedName>
</protein>
<evidence type="ECO:0000256" key="1">
    <source>
        <dbReference type="ARBA" id="ARBA00023125"/>
    </source>
</evidence>
<comment type="caution">
    <text evidence="4">The sequence shown here is derived from an EMBL/GenBank/DDBJ whole genome shotgun (WGS) entry which is preliminary data.</text>
</comment>
<keyword evidence="2" id="KW-1133">Transmembrane helix</keyword>
<dbReference type="PANTHER" id="PTHR46558:SF4">
    <property type="entry name" value="DNA-BIDING PHAGE PROTEIN"/>
    <property type="match status" value="1"/>
</dbReference>
<dbReference type="CDD" id="cd00093">
    <property type="entry name" value="HTH_XRE"/>
    <property type="match status" value="1"/>
</dbReference>
<evidence type="ECO:0000313" key="4">
    <source>
        <dbReference type="EMBL" id="MBE5056400.1"/>
    </source>
</evidence>
<dbReference type="PROSITE" id="PS50943">
    <property type="entry name" value="HTH_CROC1"/>
    <property type="match status" value="1"/>
</dbReference>
<keyword evidence="2" id="KW-0472">Membrane</keyword>
<dbReference type="InterPro" id="IPR001387">
    <property type="entry name" value="Cro/C1-type_HTH"/>
</dbReference>
<accession>A0ABR9RCH3</accession>
<evidence type="ECO:0000256" key="2">
    <source>
        <dbReference type="SAM" id="Phobius"/>
    </source>
</evidence>
<keyword evidence="1" id="KW-0238">DNA-binding</keyword>
<keyword evidence="5" id="KW-1185">Reference proteome</keyword>
<dbReference type="EMBL" id="JADCKF010000009">
    <property type="protein sequence ID" value="MBE5056400.1"/>
    <property type="molecule type" value="Genomic_DNA"/>
</dbReference>
<name>A0ABR9RCH3_9FIRM</name>
<evidence type="ECO:0000313" key="5">
    <source>
        <dbReference type="Proteomes" id="UP000806211"/>
    </source>
</evidence>
<keyword evidence="2" id="KW-0812">Transmembrane</keyword>
<dbReference type="Proteomes" id="UP000806211">
    <property type="component" value="Unassembled WGS sequence"/>
</dbReference>
<sequence>MTMGILIPFLFLLWIVVVAVVVVVLLVARKRRGGKGEEQARQSDTSDTLGEVLKAHRKRCGMTQEFVAEAVGVSCQAVSKWESGLSCPSTANLLTLAKLYGVSMEKLLRQAEAERRDTQAE</sequence>
<proteinExistence type="predicted"/>
<organism evidence="4 5">
    <name type="scientific">Pseudoflavonifractor gallinarum</name>
    <dbReference type="NCBI Taxonomy" id="2779352"/>
    <lineage>
        <taxon>Bacteria</taxon>
        <taxon>Bacillati</taxon>
        <taxon>Bacillota</taxon>
        <taxon>Clostridia</taxon>
        <taxon>Eubacteriales</taxon>
        <taxon>Oscillospiraceae</taxon>
        <taxon>Pseudoflavonifractor</taxon>
    </lineage>
</organism>